<evidence type="ECO:0000256" key="1">
    <source>
        <dbReference type="SAM" id="SignalP"/>
    </source>
</evidence>
<feature type="signal peptide" evidence="1">
    <location>
        <begin position="1"/>
        <end position="17"/>
    </location>
</feature>
<dbReference type="OrthoDB" id="413885at2759"/>
<dbReference type="Proteomes" id="UP000799302">
    <property type="component" value="Unassembled WGS sequence"/>
</dbReference>
<organism evidence="3 4">
    <name type="scientific">Microthyrium microscopicum</name>
    <dbReference type="NCBI Taxonomy" id="703497"/>
    <lineage>
        <taxon>Eukaryota</taxon>
        <taxon>Fungi</taxon>
        <taxon>Dikarya</taxon>
        <taxon>Ascomycota</taxon>
        <taxon>Pezizomycotina</taxon>
        <taxon>Dothideomycetes</taxon>
        <taxon>Dothideomycetes incertae sedis</taxon>
        <taxon>Microthyriales</taxon>
        <taxon>Microthyriaceae</taxon>
        <taxon>Microthyrium</taxon>
    </lineage>
</organism>
<dbReference type="Pfam" id="PF16010">
    <property type="entry name" value="CDH-cyt"/>
    <property type="match status" value="1"/>
</dbReference>
<dbReference type="InterPro" id="IPR015920">
    <property type="entry name" value="Cellobiose_DH-like_cyt"/>
</dbReference>
<dbReference type="Gene3D" id="2.60.40.1210">
    <property type="entry name" value="Cellobiose dehydrogenase, cytochrome domain"/>
    <property type="match status" value="1"/>
</dbReference>
<evidence type="ECO:0000313" key="3">
    <source>
        <dbReference type="EMBL" id="KAF2670680.1"/>
    </source>
</evidence>
<dbReference type="AlphaFoldDB" id="A0A6A6UFU9"/>
<evidence type="ECO:0000259" key="2">
    <source>
        <dbReference type="Pfam" id="PF16010"/>
    </source>
</evidence>
<protein>
    <recommendedName>
        <fullName evidence="2">Cellobiose dehydrogenase-like cytochrome domain-containing protein</fullName>
    </recommendedName>
</protein>
<reference evidence="3" key="1">
    <citation type="journal article" date="2020" name="Stud. Mycol.">
        <title>101 Dothideomycetes genomes: a test case for predicting lifestyles and emergence of pathogens.</title>
        <authorList>
            <person name="Haridas S."/>
            <person name="Albert R."/>
            <person name="Binder M."/>
            <person name="Bloem J."/>
            <person name="Labutti K."/>
            <person name="Salamov A."/>
            <person name="Andreopoulos B."/>
            <person name="Baker S."/>
            <person name="Barry K."/>
            <person name="Bills G."/>
            <person name="Bluhm B."/>
            <person name="Cannon C."/>
            <person name="Castanera R."/>
            <person name="Culley D."/>
            <person name="Daum C."/>
            <person name="Ezra D."/>
            <person name="Gonzalez J."/>
            <person name="Henrissat B."/>
            <person name="Kuo A."/>
            <person name="Liang C."/>
            <person name="Lipzen A."/>
            <person name="Lutzoni F."/>
            <person name="Magnuson J."/>
            <person name="Mondo S."/>
            <person name="Nolan M."/>
            <person name="Ohm R."/>
            <person name="Pangilinan J."/>
            <person name="Park H.-J."/>
            <person name="Ramirez L."/>
            <person name="Alfaro M."/>
            <person name="Sun H."/>
            <person name="Tritt A."/>
            <person name="Yoshinaga Y."/>
            <person name="Zwiers L.-H."/>
            <person name="Turgeon B."/>
            <person name="Goodwin S."/>
            <person name="Spatafora J."/>
            <person name="Crous P."/>
            <person name="Grigoriev I."/>
        </authorList>
    </citation>
    <scope>NUCLEOTIDE SEQUENCE</scope>
    <source>
        <strain evidence="3">CBS 115976</strain>
    </source>
</reference>
<proteinExistence type="predicted"/>
<keyword evidence="1" id="KW-0732">Signal</keyword>
<accession>A0A6A6UFU9</accession>
<dbReference type="EMBL" id="MU004234">
    <property type="protein sequence ID" value="KAF2670680.1"/>
    <property type="molecule type" value="Genomic_DNA"/>
</dbReference>
<keyword evidence="4" id="KW-1185">Reference proteome</keyword>
<feature type="chain" id="PRO_5025626198" description="Cellobiose dehydrogenase-like cytochrome domain-containing protein" evidence="1">
    <location>
        <begin position="18"/>
        <end position="90"/>
    </location>
</feature>
<gene>
    <name evidence="3" type="ORF">BT63DRAFT_424618</name>
</gene>
<feature type="domain" description="Cellobiose dehydrogenase-like cytochrome" evidence="2">
    <location>
        <begin position="26"/>
        <end position="63"/>
    </location>
</feature>
<name>A0A6A6UFU9_9PEZI</name>
<sequence>MKLLSLALLATAGYVSAQDAEAAKAFTDPATGISFQAITSAKGTKFGIALPKTGSKDLIGFLVRGSIIRVVRKRYDLCNKRSGNDISNLC</sequence>
<evidence type="ECO:0000313" key="4">
    <source>
        <dbReference type="Proteomes" id="UP000799302"/>
    </source>
</evidence>